<evidence type="ECO:0000256" key="2">
    <source>
        <dbReference type="ARBA" id="ARBA00022475"/>
    </source>
</evidence>
<keyword evidence="3 7" id="KW-0732">Signal</keyword>
<dbReference type="InterPro" id="IPR016017">
    <property type="entry name" value="GDNF/GAS1"/>
</dbReference>
<keyword evidence="2" id="KW-1003">Cell membrane</keyword>
<keyword evidence="4 6" id="KW-0472">Membrane</keyword>
<organism evidence="9 10">
    <name type="scientific">Parthenolecanium corni</name>
    <dbReference type="NCBI Taxonomy" id="536013"/>
    <lineage>
        <taxon>Eukaryota</taxon>
        <taxon>Metazoa</taxon>
        <taxon>Ecdysozoa</taxon>
        <taxon>Arthropoda</taxon>
        <taxon>Hexapoda</taxon>
        <taxon>Insecta</taxon>
        <taxon>Pterygota</taxon>
        <taxon>Neoptera</taxon>
        <taxon>Paraneoptera</taxon>
        <taxon>Hemiptera</taxon>
        <taxon>Sternorrhyncha</taxon>
        <taxon>Coccoidea</taxon>
        <taxon>Coccidae</taxon>
        <taxon>Parthenolecanium</taxon>
    </lineage>
</organism>
<evidence type="ECO:0000256" key="1">
    <source>
        <dbReference type="ARBA" id="ARBA00004236"/>
    </source>
</evidence>
<name>A0AAN9TDT2_9HEMI</name>
<feature type="signal peptide" evidence="7">
    <location>
        <begin position="1"/>
        <end position="16"/>
    </location>
</feature>
<evidence type="ECO:0000259" key="8">
    <source>
        <dbReference type="Pfam" id="PF02351"/>
    </source>
</evidence>
<keyword evidence="5" id="KW-0325">Glycoprotein</keyword>
<keyword evidence="10" id="KW-1185">Reference proteome</keyword>
<dbReference type="GO" id="GO:0005886">
    <property type="term" value="C:plasma membrane"/>
    <property type="evidence" value="ECO:0007669"/>
    <property type="project" value="UniProtKB-SubCell"/>
</dbReference>
<evidence type="ECO:0000256" key="5">
    <source>
        <dbReference type="ARBA" id="ARBA00023180"/>
    </source>
</evidence>
<keyword evidence="6" id="KW-1133">Transmembrane helix</keyword>
<feature type="domain" description="GDNF/GAS1" evidence="8">
    <location>
        <begin position="113"/>
        <end position="186"/>
    </location>
</feature>
<evidence type="ECO:0000313" key="10">
    <source>
        <dbReference type="Proteomes" id="UP001367676"/>
    </source>
</evidence>
<evidence type="ECO:0000256" key="6">
    <source>
        <dbReference type="SAM" id="Phobius"/>
    </source>
</evidence>
<dbReference type="AlphaFoldDB" id="A0AAN9TDT2"/>
<protein>
    <recommendedName>
        <fullName evidence="8">GDNF/GAS1 domain-containing protein</fullName>
    </recommendedName>
</protein>
<dbReference type="GO" id="GO:0051726">
    <property type="term" value="P:regulation of cell cycle"/>
    <property type="evidence" value="ECO:0007669"/>
    <property type="project" value="InterPro"/>
</dbReference>
<evidence type="ECO:0000313" key="9">
    <source>
        <dbReference type="EMBL" id="KAK7584302.1"/>
    </source>
</evidence>
<keyword evidence="6" id="KW-0812">Transmembrane</keyword>
<sequence length="265" mass="28958">MLSVVMVLAIISAATGIPCESANQQCSFRTGCSMALQEYVRSCSIMLHRSPDSSVICPEVCKNALIALTSTDEGRDLMTCECTEKYCKEAKRSVEVCRPHVMNAVRKDAIVTCEVAQLICQADATCAKALEYYNAYCRSVFVGRKCSARCKNSIAILRKQEKSAKLDSCRCTGREDYNCVQIRMNTARLCFNQTLDKSQVMDNESNDVTPYPGSDNVNSVNDIVDFTNGNNRAGPPLTVSVAAIIASMALTVAPLLIPLRYATTV</sequence>
<comment type="subcellular location">
    <subcellularLocation>
        <location evidence="1">Cell membrane</location>
    </subcellularLocation>
</comment>
<dbReference type="Proteomes" id="UP001367676">
    <property type="component" value="Unassembled WGS sequence"/>
</dbReference>
<evidence type="ECO:0000256" key="3">
    <source>
        <dbReference type="ARBA" id="ARBA00022729"/>
    </source>
</evidence>
<comment type="caution">
    <text evidence="9">The sequence shown here is derived from an EMBL/GenBank/DDBJ whole genome shotgun (WGS) entry which is preliminary data.</text>
</comment>
<dbReference type="Pfam" id="PF02351">
    <property type="entry name" value="GDNF"/>
    <property type="match status" value="1"/>
</dbReference>
<feature type="chain" id="PRO_5042961008" description="GDNF/GAS1 domain-containing protein" evidence="7">
    <location>
        <begin position="17"/>
        <end position="265"/>
    </location>
</feature>
<proteinExistence type="predicted"/>
<accession>A0AAN9TDT2</accession>
<dbReference type="InterPro" id="IPR039596">
    <property type="entry name" value="GAS1"/>
</dbReference>
<gene>
    <name evidence="9" type="ORF">V9T40_005265</name>
</gene>
<feature type="transmembrane region" description="Helical" evidence="6">
    <location>
        <begin position="237"/>
        <end position="257"/>
    </location>
</feature>
<evidence type="ECO:0000256" key="7">
    <source>
        <dbReference type="SAM" id="SignalP"/>
    </source>
</evidence>
<dbReference type="PANTHER" id="PTHR16840">
    <property type="entry name" value="GROWTH ARREST-SPECIFIC PROTEIN 1"/>
    <property type="match status" value="1"/>
</dbReference>
<dbReference type="PANTHER" id="PTHR16840:SF3">
    <property type="entry name" value="GROWTH ARREST-SPECIFIC PROTEIN 1"/>
    <property type="match status" value="1"/>
</dbReference>
<evidence type="ECO:0000256" key="4">
    <source>
        <dbReference type="ARBA" id="ARBA00023136"/>
    </source>
</evidence>
<dbReference type="EMBL" id="JBBCAQ010000032">
    <property type="protein sequence ID" value="KAK7584302.1"/>
    <property type="molecule type" value="Genomic_DNA"/>
</dbReference>
<reference evidence="9 10" key="1">
    <citation type="submission" date="2024-03" db="EMBL/GenBank/DDBJ databases">
        <title>Adaptation during the transition from Ophiocordyceps entomopathogen to insect associate is accompanied by gene loss and intensified selection.</title>
        <authorList>
            <person name="Ward C.M."/>
            <person name="Onetto C.A."/>
            <person name="Borneman A.R."/>
        </authorList>
    </citation>
    <scope>NUCLEOTIDE SEQUENCE [LARGE SCALE GENOMIC DNA]</scope>
    <source>
        <strain evidence="9">AWRI1</strain>
        <tissue evidence="9">Single Adult Female</tissue>
    </source>
</reference>